<name>A0A8S3RZV6_MYTED</name>
<accession>A0A8S3RZV6</accession>
<evidence type="ECO:0000313" key="1">
    <source>
        <dbReference type="EMBL" id="CAG2213920.1"/>
    </source>
</evidence>
<evidence type="ECO:0000313" key="2">
    <source>
        <dbReference type="Proteomes" id="UP000683360"/>
    </source>
</evidence>
<sequence length="155" mass="17415">MFSNNTVLLLCNSIAGCTKQKGCLNRSQFDKLYINSGSPMPNHEIMKGSKFDQICLCKYSAKSSVTVNDLDITLFNDIVQHCCSSQINFAWRKSIKDVRNFLAHAGTGYVNKQDFDDNWKTLNTATLGFAGEIGKVCEKCFRLKLYGYGVVQQMN</sequence>
<dbReference type="OrthoDB" id="6191532at2759"/>
<comment type="caution">
    <text evidence="1">The sequence shown here is derived from an EMBL/GenBank/DDBJ whole genome shotgun (WGS) entry which is preliminary data.</text>
</comment>
<dbReference type="AlphaFoldDB" id="A0A8S3RZV6"/>
<keyword evidence="2" id="KW-1185">Reference proteome</keyword>
<reference evidence="1" key="1">
    <citation type="submission" date="2021-03" db="EMBL/GenBank/DDBJ databases">
        <authorList>
            <person name="Bekaert M."/>
        </authorList>
    </citation>
    <scope>NUCLEOTIDE SEQUENCE</scope>
</reference>
<evidence type="ECO:0008006" key="3">
    <source>
        <dbReference type="Google" id="ProtNLM"/>
    </source>
</evidence>
<protein>
    <recommendedName>
        <fullName evidence="3">DZIP3-like HEPN domain-containing protein</fullName>
    </recommendedName>
</protein>
<gene>
    <name evidence="1" type="ORF">MEDL_27815</name>
</gene>
<proteinExistence type="predicted"/>
<organism evidence="1 2">
    <name type="scientific">Mytilus edulis</name>
    <name type="common">Blue mussel</name>
    <dbReference type="NCBI Taxonomy" id="6550"/>
    <lineage>
        <taxon>Eukaryota</taxon>
        <taxon>Metazoa</taxon>
        <taxon>Spiralia</taxon>
        <taxon>Lophotrochozoa</taxon>
        <taxon>Mollusca</taxon>
        <taxon>Bivalvia</taxon>
        <taxon>Autobranchia</taxon>
        <taxon>Pteriomorphia</taxon>
        <taxon>Mytilida</taxon>
        <taxon>Mytiloidea</taxon>
        <taxon>Mytilidae</taxon>
        <taxon>Mytilinae</taxon>
        <taxon>Mytilus</taxon>
    </lineage>
</organism>
<dbReference type="EMBL" id="CAJPWZ010001393">
    <property type="protein sequence ID" value="CAG2213920.1"/>
    <property type="molecule type" value="Genomic_DNA"/>
</dbReference>
<dbReference type="Proteomes" id="UP000683360">
    <property type="component" value="Unassembled WGS sequence"/>
</dbReference>